<evidence type="ECO:0000256" key="1">
    <source>
        <dbReference type="ARBA" id="ARBA00023015"/>
    </source>
</evidence>
<sequence length="187" mass="19910">MNPPDPAGTTPAGTGTTDPTAARSTGDAAARSTGPEKLQWDPEAPASGGDVLIALRFADRAGRKAIADELTGTGVHTGQEIVLAKLLHLGSLPVAKLAKVLDVEVPTATKTTQRMEAAGLVRRVKNDRDARQVAIELTDHGRELAQTVQQLHTRAGDRALQGISPEHRRLLRNLLWTITTNIEDLPS</sequence>
<reference evidence="6 7" key="1">
    <citation type="submission" date="2019-03" db="EMBL/GenBank/DDBJ databases">
        <title>Genomic Encyclopedia of Type Strains, Phase III (KMG-III): the genomes of soil and plant-associated and newly described type strains.</title>
        <authorList>
            <person name="Whitman W."/>
        </authorList>
    </citation>
    <scope>NUCLEOTIDE SEQUENCE [LARGE SCALE GENOMIC DNA]</scope>
    <source>
        <strain evidence="6 7">VKM Ac-2527</strain>
    </source>
</reference>
<keyword evidence="2 6" id="KW-0238">DNA-binding</keyword>
<dbReference type="SMART" id="SM00347">
    <property type="entry name" value="HTH_MARR"/>
    <property type="match status" value="1"/>
</dbReference>
<keyword evidence="7" id="KW-1185">Reference proteome</keyword>
<dbReference type="InterPro" id="IPR036388">
    <property type="entry name" value="WH-like_DNA-bd_sf"/>
</dbReference>
<gene>
    <name evidence="6" type="ORF">EV643_111116</name>
</gene>
<dbReference type="Proteomes" id="UP000295388">
    <property type="component" value="Unassembled WGS sequence"/>
</dbReference>
<dbReference type="Gene3D" id="1.10.10.10">
    <property type="entry name" value="Winged helix-like DNA-binding domain superfamily/Winged helix DNA-binding domain"/>
    <property type="match status" value="1"/>
</dbReference>
<keyword evidence="1" id="KW-0805">Transcription regulation</keyword>
<dbReference type="PANTHER" id="PTHR42756">
    <property type="entry name" value="TRANSCRIPTIONAL REGULATOR, MARR"/>
    <property type="match status" value="1"/>
</dbReference>
<evidence type="ECO:0000256" key="3">
    <source>
        <dbReference type="ARBA" id="ARBA00023163"/>
    </source>
</evidence>
<name>A0A4R6KE79_9ACTN</name>
<dbReference type="Pfam" id="PF01047">
    <property type="entry name" value="MarR"/>
    <property type="match status" value="1"/>
</dbReference>
<dbReference type="SUPFAM" id="SSF46785">
    <property type="entry name" value="Winged helix' DNA-binding domain"/>
    <property type="match status" value="1"/>
</dbReference>
<dbReference type="EMBL" id="SNWQ01000011">
    <property type="protein sequence ID" value="TDO46264.1"/>
    <property type="molecule type" value="Genomic_DNA"/>
</dbReference>
<feature type="region of interest" description="Disordered" evidence="4">
    <location>
        <begin position="1"/>
        <end position="45"/>
    </location>
</feature>
<evidence type="ECO:0000313" key="7">
    <source>
        <dbReference type="Proteomes" id="UP000295388"/>
    </source>
</evidence>
<dbReference type="OrthoDB" id="3177763at2"/>
<keyword evidence="3" id="KW-0804">Transcription</keyword>
<evidence type="ECO:0000256" key="4">
    <source>
        <dbReference type="SAM" id="MobiDB-lite"/>
    </source>
</evidence>
<proteinExistence type="predicted"/>
<dbReference type="PANTHER" id="PTHR42756:SF1">
    <property type="entry name" value="TRANSCRIPTIONAL REPRESSOR OF EMRAB OPERON"/>
    <property type="match status" value="1"/>
</dbReference>
<organism evidence="6 7">
    <name type="scientific">Kribbella caucasensis</name>
    <dbReference type="NCBI Taxonomy" id="2512215"/>
    <lineage>
        <taxon>Bacteria</taxon>
        <taxon>Bacillati</taxon>
        <taxon>Actinomycetota</taxon>
        <taxon>Actinomycetes</taxon>
        <taxon>Propionibacteriales</taxon>
        <taxon>Kribbellaceae</taxon>
        <taxon>Kribbella</taxon>
    </lineage>
</organism>
<evidence type="ECO:0000259" key="5">
    <source>
        <dbReference type="PROSITE" id="PS50995"/>
    </source>
</evidence>
<evidence type="ECO:0000256" key="2">
    <source>
        <dbReference type="ARBA" id="ARBA00023125"/>
    </source>
</evidence>
<feature type="domain" description="HTH marR-type" evidence="5">
    <location>
        <begin position="48"/>
        <end position="180"/>
    </location>
</feature>
<dbReference type="PROSITE" id="PS50995">
    <property type="entry name" value="HTH_MARR_2"/>
    <property type="match status" value="1"/>
</dbReference>
<dbReference type="RefSeq" id="WP_133802149.1">
    <property type="nucleotide sequence ID" value="NZ_SNWQ01000011.1"/>
</dbReference>
<comment type="caution">
    <text evidence="6">The sequence shown here is derived from an EMBL/GenBank/DDBJ whole genome shotgun (WGS) entry which is preliminary data.</text>
</comment>
<accession>A0A4R6KE79</accession>
<dbReference type="InterPro" id="IPR000835">
    <property type="entry name" value="HTH_MarR-typ"/>
</dbReference>
<protein>
    <submittedName>
        <fullName evidence="6">DNA-binding MarR family transcriptional regulator</fullName>
    </submittedName>
</protein>
<feature type="compositionally biased region" description="Low complexity" evidence="4">
    <location>
        <begin position="7"/>
        <end position="22"/>
    </location>
</feature>
<dbReference type="GO" id="GO:0003677">
    <property type="term" value="F:DNA binding"/>
    <property type="evidence" value="ECO:0007669"/>
    <property type="project" value="UniProtKB-KW"/>
</dbReference>
<dbReference type="AlphaFoldDB" id="A0A4R6KE79"/>
<evidence type="ECO:0000313" key="6">
    <source>
        <dbReference type="EMBL" id="TDO46264.1"/>
    </source>
</evidence>
<dbReference type="PRINTS" id="PR00598">
    <property type="entry name" value="HTHMARR"/>
</dbReference>
<dbReference type="InterPro" id="IPR036390">
    <property type="entry name" value="WH_DNA-bd_sf"/>
</dbReference>
<dbReference type="GO" id="GO:0003700">
    <property type="term" value="F:DNA-binding transcription factor activity"/>
    <property type="evidence" value="ECO:0007669"/>
    <property type="project" value="InterPro"/>
</dbReference>